<dbReference type="Pfam" id="PF07992">
    <property type="entry name" value="Pyr_redox_2"/>
    <property type="match status" value="1"/>
</dbReference>
<keyword evidence="4" id="KW-0560">Oxidoreductase</keyword>
<sequence>MRRVVVVGASLASVHAIEALRGHGYEGEIVLVGAEPHLPYDRPPLSKEALHHGPDLQRVLLREPGWYDEHGVELRLGRRATELKPGAQAVALDGDEDVEYDGLVIATGSTPRTIGAFEEVGPVHMLRTVEDSVAIHQRLVPGEHLVVLGAGFIGLEVAATAREMGVDVSVVELAPVPLTRVLGDEVGSWFRAYQEEHGVSLHCGKVLDGIEPGPRGSKIRLRDGTVLSADVVVAGVGVTPATGWLEGSGIELSDGVRCDKSLRTSLPRVVAAGDVVRWYNPLFDEEMRIEQWTNAVEQGRRAALTLLGADEAYAPVPYFWSDQFDAKMRFVGRSNAADRVHVEQTGDTSLVALFGRDGVLRGALCVNAARRLALYSKAIRDQVPWEDVVGT</sequence>
<dbReference type="InterPro" id="IPR023753">
    <property type="entry name" value="FAD/NAD-binding_dom"/>
</dbReference>
<comment type="caution">
    <text evidence="7">The sequence shown here is derived from an EMBL/GenBank/DDBJ whole genome shotgun (WGS) entry which is preliminary data.</text>
</comment>
<dbReference type="PANTHER" id="PTHR43557">
    <property type="entry name" value="APOPTOSIS-INDUCING FACTOR 1"/>
    <property type="match status" value="1"/>
</dbReference>
<comment type="cofactor">
    <cofactor evidence="1">
        <name>FAD</name>
        <dbReference type="ChEBI" id="CHEBI:57692"/>
    </cofactor>
</comment>
<accession>A0A329QTU8</accession>
<dbReference type="SUPFAM" id="SSF55424">
    <property type="entry name" value="FAD/NAD-linked reductases, dimerisation (C-terminal) domain"/>
    <property type="match status" value="1"/>
</dbReference>
<protein>
    <submittedName>
        <fullName evidence="7">FAD-dependent oxidoreductase</fullName>
    </submittedName>
</protein>
<keyword evidence="2" id="KW-0285">Flavoprotein</keyword>
<dbReference type="GO" id="GO:0016651">
    <property type="term" value="F:oxidoreductase activity, acting on NAD(P)H"/>
    <property type="evidence" value="ECO:0007669"/>
    <property type="project" value="TreeGrafter"/>
</dbReference>
<organism evidence="7 8">
    <name type="scientific">Phytoactinopolyspora halophila</name>
    <dbReference type="NCBI Taxonomy" id="1981511"/>
    <lineage>
        <taxon>Bacteria</taxon>
        <taxon>Bacillati</taxon>
        <taxon>Actinomycetota</taxon>
        <taxon>Actinomycetes</taxon>
        <taxon>Jiangellales</taxon>
        <taxon>Jiangellaceae</taxon>
        <taxon>Phytoactinopolyspora</taxon>
    </lineage>
</organism>
<dbReference type="PANTHER" id="PTHR43557:SF2">
    <property type="entry name" value="RIESKE DOMAIN-CONTAINING PROTEIN-RELATED"/>
    <property type="match status" value="1"/>
</dbReference>
<dbReference type="Pfam" id="PF14759">
    <property type="entry name" value="Reductase_C"/>
    <property type="match status" value="1"/>
</dbReference>
<dbReference type="InterPro" id="IPR050446">
    <property type="entry name" value="FAD-oxidoreductase/Apoptosis"/>
</dbReference>
<keyword evidence="8" id="KW-1185">Reference proteome</keyword>
<dbReference type="InterPro" id="IPR016156">
    <property type="entry name" value="FAD/NAD-linked_Rdtase_dimer_sf"/>
</dbReference>
<evidence type="ECO:0000256" key="3">
    <source>
        <dbReference type="ARBA" id="ARBA00022827"/>
    </source>
</evidence>
<evidence type="ECO:0000259" key="5">
    <source>
        <dbReference type="Pfam" id="PF07992"/>
    </source>
</evidence>
<dbReference type="GO" id="GO:0005737">
    <property type="term" value="C:cytoplasm"/>
    <property type="evidence" value="ECO:0007669"/>
    <property type="project" value="TreeGrafter"/>
</dbReference>
<dbReference type="OrthoDB" id="1145at2"/>
<evidence type="ECO:0000256" key="1">
    <source>
        <dbReference type="ARBA" id="ARBA00001974"/>
    </source>
</evidence>
<dbReference type="AlphaFoldDB" id="A0A329QTU8"/>
<keyword evidence="3" id="KW-0274">FAD</keyword>
<evidence type="ECO:0000256" key="2">
    <source>
        <dbReference type="ARBA" id="ARBA00022630"/>
    </source>
</evidence>
<proteinExistence type="predicted"/>
<dbReference type="SUPFAM" id="SSF51905">
    <property type="entry name" value="FAD/NAD(P)-binding domain"/>
    <property type="match status" value="1"/>
</dbReference>
<dbReference type="Gene3D" id="3.50.50.60">
    <property type="entry name" value="FAD/NAD(P)-binding domain"/>
    <property type="match status" value="2"/>
</dbReference>
<dbReference type="Proteomes" id="UP000250462">
    <property type="component" value="Unassembled WGS sequence"/>
</dbReference>
<dbReference type="Gene3D" id="3.30.390.30">
    <property type="match status" value="1"/>
</dbReference>
<evidence type="ECO:0000313" key="7">
    <source>
        <dbReference type="EMBL" id="RAW15446.1"/>
    </source>
</evidence>
<reference evidence="7 8" key="1">
    <citation type="submission" date="2018-06" db="EMBL/GenBank/DDBJ databases">
        <title>Phytoactinopolyspora halophila sp. nov., a novel halophilic actinomycete isolated from a saline soil in China.</title>
        <authorList>
            <person name="Tang S.-K."/>
        </authorList>
    </citation>
    <scope>NUCLEOTIDE SEQUENCE [LARGE SCALE GENOMIC DNA]</scope>
    <source>
        <strain evidence="7 8">YIM 96934</strain>
    </source>
</reference>
<dbReference type="RefSeq" id="WP_112258049.1">
    <property type="nucleotide sequence ID" value="NZ_QMIG01000006.1"/>
</dbReference>
<dbReference type="EMBL" id="QMIG01000006">
    <property type="protein sequence ID" value="RAW15446.1"/>
    <property type="molecule type" value="Genomic_DNA"/>
</dbReference>
<dbReference type="InterPro" id="IPR036188">
    <property type="entry name" value="FAD/NAD-bd_sf"/>
</dbReference>
<dbReference type="PRINTS" id="PR00368">
    <property type="entry name" value="FADPNR"/>
</dbReference>
<name>A0A329QTU8_9ACTN</name>
<dbReference type="PRINTS" id="PR00411">
    <property type="entry name" value="PNDRDTASEI"/>
</dbReference>
<evidence type="ECO:0000313" key="8">
    <source>
        <dbReference type="Proteomes" id="UP000250462"/>
    </source>
</evidence>
<evidence type="ECO:0000256" key="4">
    <source>
        <dbReference type="ARBA" id="ARBA00023002"/>
    </source>
</evidence>
<gene>
    <name evidence="7" type="ORF">DPM12_09370</name>
</gene>
<feature type="domain" description="Reductase C-terminal" evidence="6">
    <location>
        <begin position="318"/>
        <end position="383"/>
    </location>
</feature>
<evidence type="ECO:0000259" key="6">
    <source>
        <dbReference type="Pfam" id="PF14759"/>
    </source>
</evidence>
<dbReference type="InterPro" id="IPR028202">
    <property type="entry name" value="Reductase_C"/>
</dbReference>
<feature type="domain" description="FAD/NAD(P)-binding" evidence="5">
    <location>
        <begin position="3"/>
        <end position="299"/>
    </location>
</feature>